<evidence type="ECO:0000256" key="1">
    <source>
        <dbReference type="ARBA" id="ARBA00023015"/>
    </source>
</evidence>
<dbReference type="Pfam" id="PF02365">
    <property type="entry name" value="NAM"/>
    <property type="match status" value="1"/>
</dbReference>
<evidence type="ECO:0000313" key="7">
    <source>
        <dbReference type="Proteomes" id="UP001237642"/>
    </source>
</evidence>
<keyword evidence="7" id="KW-1185">Reference proteome</keyword>
<dbReference type="SUPFAM" id="SSF101941">
    <property type="entry name" value="NAC domain"/>
    <property type="match status" value="1"/>
</dbReference>
<dbReference type="Gene3D" id="2.170.150.80">
    <property type="entry name" value="NAC domain"/>
    <property type="match status" value="1"/>
</dbReference>
<dbReference type="InterPro" id="IPR036093">
    <property type="entry name" value="NAC_dom_sf"/>
</dbReference>
<keyword evidence="3" id="KW-0804">Transcription</keyword>
<evidence type="ECO:0000259" key="5">
    <source>
        <dbReference type="PROSITE" id="PS51005"/>
    </source>
</evidence>
<dbReference type="EMBL" id="JAUIZM010000010">
    <property type="protein sequence ID" value="KAK1358729.1"/>
    <property type="molecule type" value="Genomic_DNA"/>
</dbReference>
<dbReference type="Proteomes" id="UP001237642">
    <property type="component" value="Unassembled WGS sequence"/>
</dbReference>
<dbReference type="GO" id="GO:0006355">
    <property type="term" value="P:regulation of DNA-templated transcription"/>
    <property type="evidence" value="ECO:0007669"/>
    <property type="project" value="InterPro"/>
</dbReference>
<reference evidence="6" key="1">
    <citation type="submission" date="2023-02" db="EMBL/GenBank/DDBJ databases">
        <title>Genome of toxic invasive species Heracleum sosnowskyi carries increased number of genes despite the absence of recent whole-genome duplications.</title>
        <authorList>
            <person name="Schelkunov M."/>
            <person name="Shtratnikova V."/>
            <person name="Makarenko M."/>
            <person name="Klepikova A."/>
            <person name="Omelchenko D."/>
            <person name="Novikova G."/>
            <person name="Obukhova E."/>
            <person name="Bogdanov V."/>
            <person name="Penin A."/>
            <person name="Logacheva M."/>
        </authorList>
    </citation>
    <scope>NUCLEOTIDE SEQUENCE</scope>
    <source>
        <strain evidence="6">Hsosn_3</strain>
        <tissue evidence="6">Leaf</tissue>
    </source>
</reference>
<organism evidence="6 7">
    <name type="scientific">Heracleum sosnowskyi</name>
    <dbReference type="NCBI Taxonomy" id="360622"/>
    <lineage>
        <taxon>Eukaryota</taxon>
        <taxon>Viridiplantae</taxon>
        <taxon>Streptophyta</taxon>
        <taxon>Embryophyta</taxon>
        <taxon>Tracheophyta</taxon>
        <taxon>Spermatophyta</taxon>
        <taxon>Magnoliopsida</taxon>
        <taxon>eudicotyledons</taxon>
        <taxon>Gunneridae</taxon>
        <taxon>Pentapetalae</taxon>
        <taxon>asterids</taxon>
        <taxon>campanulids</taxon>
        <taxon>Apiales</taxon>
        <taxon>Apiaceae</taxon>
        <taxon>Apioideae</taxon>
        <taxon>apioid superclade</taxon>
        <taxon>Tordylieae</taxon>
        <taxon>Tordyliinae</taxon>
        <taxon>Heracleum</taxon>
    </lineage>
</organism>
<evidence type="ECO:0000313" key="6">
    <source>
        <dbReference type="EMBL" id="KAK1358729.1"/>
    </source>
</evidence>
<name>A0AAD8M3X1_9APIA</name>
<keyword evidence="4" id="KW-0539">Nucleus</keyword>
<accession>A0AAD8M3X1</accession>
<dbReference type="GO" id="GO:0048731">
    <property type="term" value="P:system development"/>
    <property type="evidence" value="ECO:0007669"/>
    <property type="project" value="TreeGrafter"/>
</dbReference>
<dbReference type="PROSITE" id="PS51005">
    <property type="entry name" value="NAC"/>
    <property type="match status" value="1"/>
</dbReference>
<dbReference type="PANTHER" id="PTHR31719">
    <property type="entry name" value="NAC TRANSCRIPTION FACTOR 56"/>
    <property type="match status" value="1"/>
</dbReference>
<protein>
    <recommendedName>
        <fullName evidence="5">NAC domain-containing protein</fullName>
    </recommendedName>
</protein>
<evidence type="ECO:0000256" key="4">
    <source>
        <dbReference type="ARBA" id="ARBA00023242"/>
    </source>
</evidence>
<keyword evidence="1" id="KW-0805">Transcription regulation</keyword>
<evidence type="ECO:0000256" key="3">
    <source>
        <dbReference type="ARBA" id="ARBA00023163"/>
    </source>
</evidence>
<feature type="domain" description="NAC" evidence="5">
    <location>
        <begin position="7"/>
        <end position="158"/>
    </location>
</feature>
<sequence>MANDVGTPPGFRFKPSDDELISFYLKPKITMQHLSYNIMDEVYLYVSDSTPWLLFDIENPDFWDDENSLYVFTCLSQVSSDPNFVATKSRFNTNKKAGCGTWVQKTSRVPIKDCVGNVIGGRRMLVFQVNKIGDGFDDSKFSSLGLSSVYQVLLSRYS</sequence>
<reference evidence="6" key="2">
    <citation type="submission" date="2023-05" db="EMBL/GenBank/DDBJ databases">
        <authorList>
            <person name="Schelkunov M.I."/>
        </authorList>
    </citation>
    <scope>NUCLEOTIDE SEQUENCE</scope>
    <source>
        <strain evidence="6">Hsosn_3</strain>
        <tissue evidence="6">Leaf</tissue>
    </source>
</reference>
<evidence type="ECO:0000256" key="2">
    <source>
        <dbReference type="ARBA" id="ARBA00023125"/>
    </source>
</evidence>
<gene>
    <name evidence="6" type="ORF">POM88_043203</name>
</gene>
<dbReference type="InterPro" id="IPR003441">
    <property type="entry name" value="NAC-dom"/>
</dbReference>
<comment type="caution">
    <text evidence="6">The sequence shown here is derived from an EMBL/GenBank/DDBJ whole genome shotgun (WGS) entry which is preliminary data.</text>
</comment>
<dbReference type="AlphaFoldDB" id="A0AAD8M3X1"/>
<dbReference type="GO" id="GO:0003677">
    <property type="term" value="F:DNA binding"/>
    <property type="evidence" value="ECO:0007669"/>
    <property type="project" value="UniProtKB-KW"/>
</dbReference>
<proteinExistence type="predicted"/>
<dbReference type="PANTHER" id="PTHR31719:SF164">
    <property type="entry name" value="NAC DOMAIN-CONTAINING PROTEIN"/>
    <property type="match status" value="1"/>
</dbReference>
<keyword evidence="2" id="KW-0238">DNA-binding</keyword>